<dbReference type="CDD" id="cd00211">
    <property type="entry name" value="PTS_IIA_fru"/>
    <property type="match status" value="1"/>
</dbReference>
<dbReference type="Gene3D" id="3.40.50.2300">
    <property type="match status" value="1"/>
</dbReference>
<accession>A0ABV0ENB2</accession>
<dbReference type="RefSeq" id="WP_207703933.1">
    <property type="nucleotide sequence ID" value="NZ_JAFREL020000001.1"/>
</dbReference>
<dbReference type="InterPro" id="IPR013011">
    <property type="entry name" value="PTS_EIIB_2"/>
</dbReference>
<keyword evidence="4" id="KW-0010">Activator</keyword>
<keyword evidence="3" id="KW-0805">Transcription regulation</keyword>
<dbReference type="InterPro" id="IPR050661">
    <property type="entry name" value="BglG_antiterminators"/>
</dbReference>
<dbReference type="PANTHER" id="PTHR30185:SF18">
    <property type="entry name" value="TRANSCRIPTIONAL REGULATOR MTLR"/>
    <property type="match status" value="1"/>
</dbReference>
<dbReference type="CDD" id="cd05568">
    <property type="entry name" value="PTS_IIB_bgl_like"/>
    <property type="match status" value="1"/>
</dbReference>
<dbReference type="InterPro" id="IPR007737">
    <property type="entry name" value="Mga_HTH"/>
</dbReference>
<protein>
    <recommendedName>
        <fullName evidence="11">PTS system EIIA component</fullName>
    </recommendedName>
</protein>
<dbReference type="Proteomes" id="UP000664357">
    <property type="component" value="Unassembled WGS sequence"/>
</dbReference>
<organism evidence="9 10">
    <name type="scientific">Candidatus Enterococcus ferrettii</name>
    <dbReference type="NCBI Taxonomy" id="2815324"/>
    <lineage>
        <taxon>Bacteria</taxon>
        <taxon>Bacillati</taxon>
        <taxon>Bacillota</taxon>
        <taxon>Bacilli</taxon>
        <taxon>Lactobacillales</taxon>
        <taxon>Enterococcaceae</taxon>
        <taxon>Enterococcus</taxon>
    </lineage>
</organism>
<dbReference type="Gene3D" id="1.10.10.10">
    <property type="entry name" value="Winged helix-like DNA-binding domain superfamily/Winged helix DNA-binding domain"/>
    <property type="match status" value="1"/>
</dbReference>
<evidence type="ECO:0008006" key="11">
    <source>
        <dbReference type="Google" id="ProtNLM"/>
    </source>
</evidence>
<dbReference type="SUPFAM" id="SSF55804">
    <property type="entry name" value="Phoshotransferase/anion transport protein"/>
    <property type="match status" value="1"/>
</dbReference>
<evidence type="ECO:0000256" key="3">
    <source>
        <dbReference type="ARBA" id="ARBA00023015"/>
    </source>
</evidence>
<gene>
    <name evidence="9" type="ORF">JZO67_001022</name>
</gene>
<evidence type="ECO:0000256" key="5">
    <source>
        <dbReference type="ARBA" id="ARBA00023163"/>
    </source>
</evidence>
<comment type="caution">
    <text evidence="9">The sequence shown here is derived from an EMBL/GenBank/DDBJ whole genome shotgun (WGS) entry which is preliminary data.</text>
</comment>
<dbReference type="InterPro" id="IPR036095">
    <property type="entry name" value="PTS_EIIB-like_sf"/>
</dbReference>
<dbReference type="SUPFAM" id="SSF52794">
    <property type="entry name" value="PTS system IIB component-like"/>
    <property type="match status" value="1"/>
</dbReference>
<dbReference type="InterPro" id="IPR011608">
    <property type="entry name" value="PRD"/>
</dbReference>
<feature type="domain" description="PRD" evidence="8">
    <location>
        <begin position="291"/>
        <end position="399"/>
    </location>
</feature>
<dbReference type="SUPFAM" id="SSF63520">
    <property type="entry name" value="PTS-regulatory domain, PRD"/>
    <property type="match status" value="1"/>
</dbReference>
<evidence type="ECO:0000256" key="4">
    <source>
        <dbReference type="ARBA" id="ARBA00023159"/>
    </source>
</evidence>
<evidence type="ECO:0000256" key="1">
    <source>
        <dbReference type="ARBA" id="ARBA00022679"/>
    </source>
</evidence>
<evidence type="ECO:0000259" key="6">
    <source>
        <dbReference type="PROSITE" id="PS51094"/>
    </source>
</evidence>
<feature type="domain" description="PTS EIIB type-2" evidence="7">
    <location>
        <begin position="404"/>
        <end position="492"/>
    </location>
</feature>
<dbReference type="PROSITE" id="PS51099">
    <property type="entry name" value="PTS_EIIB_TYPE_2"/>
    <property type="match status" value="1"/>
</dbReference>
<reference evidence="9 10" key="2">
    <citation type="submission" date="2024-02" db="EMBL/GenBank/DDBJ databases">
        <title>The Genome Sequence of Enterococcus sp. DIV0159.</title>
        <authorList>
            <person name="Earl A."/>
            <person name="Manson A."/>
            <person name="Gilmore M."/>
            <person name="Sanders J."/>
            <person name="Shea T."/>
            <person name="Howe W."/>
            <person name="Livny J."/>
            <person name="Cuomo C."/>
            <person name="Neafsey D."/>
            <person name="Birren B."/>
        </authorList>
    </citation>
    <scope>NUCLEOTIDE SEQUENCE [LARGE SCALE GENOMIC DNA]</scope>
    <source>
        <strain evidence="9 10">665A</strain>
    </source>
</reference>
<dbReference type="Pfam" id="PF08279">
    <property type="entry name" value="HTH_11"/>
    <property type="match status" value="1"/>
</dbReference>
<dbReference type="PROSITE" id="PS51094">
    <property type="entry name" value="PTS_EIIA_TYPE_2"/>
    <property type="match status" value="1"/>
</dbReference>
<dbReference type="Pfam" id="PF00359">
    <property type="entry name" value="PTS_EIIA_2"/>
    <property type="match status" value="1"/>
</dbReference>
<evidence type="ECO:0000259" key="7">
    <source>
        <dbReference type="PROSITE" id="PS51099"/>
    </source>
</evidence>
<evidence type="ECO:0000313" key="9">
    <source>
        <dbReference type="EMBL" id="MEO1769083.1"/>
    </source>
</evidence>
<evidence type="ECO:0000259" key="8">
    <source>
        <dbReference type="PROSITE" id="PS51372"/>
    </source>
</evidence>
<dbReference type="EMBL" id="JAFREL020000001">
    <property type="protein sequence ID" value="MEO1769083.1"/>
    <property type="molecule type" value="Genomic_DNA"/>
</dbReference>
<keyword evidence="5" id="KW-0804">Transcription</keyword>
<evidence type="ECO:0000256" key="2">
    <source>
        <dbReference type="ARBA" id="ARBA00022737"/>
    </source>
</evidence>
<proteinExistence type="predicted"/>
<dbReference type="Pfam" id="PF05043">
    <property type="entry name" value="Mga"/>
    <property type="match status" value="1"/>
</dbReference>
<sequence>MKDRTINILKLFITTDYPLDLPALEEKFHISARTIRNELKEINAFLVQKKFPEIENVRKKGYQLVLSADQRKQLNEFTKKMGTPEYLERENRIFDLILAFSLGQRPVFLYQKEEEYLISKSTLDEDMRRVRTTLQTYGIEVLSIAKQGIVLRGAERSIRTMIYDIINDTVGVIDPEKEHLSSLNRSILDQYIPLSLLQKLDQLYDQSISSVEDNIYRNQLIVFTAVWLSRFLRQDMIASTAWEVVDTPQSEIRDYVNAICNKFAIHPPEIEIKYIVFMLNTFNSRDMNNSIEWVQAQLLSIQLIKFVETQTKIPFSRKEEVLQEGLYKHIAGLINRVKSDVQIVNPLKENIQKNYGNIYTAIQQFTPEIEKWTGKKLSEDEIAFLTIHFSTSVSAINQDLHYVYKAVVICNHGMATGKLLSENLKELFNIEVLAVLSSREIDLIDKLDVDLVFSTVHVSYDKKPLLELDPIIKEESKKRIQQFLTENSKYKRLINNSNDSTHLFYTLIDIIERSQGQVNGEIYKELEIIFDQNHLVINKKEIQPMLKDVLKDSAILLKQPVHDWEEAIENVAEPLLKEAVIEKSYVEAMIQSVKEFGPYIVIGKHIALAHARPEDGVNRLGLSVATLETPVEFGNDSNDPVKIVFCLAAVDSFSHLNIMKSLVELINDEDKIDRLSEFTDVEEFKAVLFSEAGK</sequence>
<dbReference type="InterPro" id="IPR016152">
    <property type="entry name" value="PTrfase/Anion_transptr"/>
</dbReference>
<keyword evidence="10" id="KW-1185">Reference proteome</keyword>
<dbReference type="InterPro" id="IPR013196">
    <property type="entry name" value="HTH_11"/>
</dbReference>
<evidence type="ECO:0000313" key="10">
    <source>
        <dbReference type="Proteomes" id="UP000664357"/>
    </source>
</evidence>
<keyword evidence="2" id="KW-0677">Repeat</keyword>
<dbReference type="Gene3D" id="3.40.930.10">
    <property type="entry name" value="Mannitol-specific EII, Chain A"/>
    <property type="match status" value="1"/>
</dbReference>
<feature type="domain" description="PTS EIIA type-2" evidence="6">
    <location>
        <begin position="548"/>
        <end position="691"/>
    </location>
</feature>
<dbReference type="InterPro" id="IPR036634">
    <property type="entry name" value="PRD_sf"/>
</dbReference>
<dbReference type="PROSITE" id="PS51372">
    <property type="entry name" value="PRD_2"/>
    <property type="match status" value="1"/>
</dbReference>
<dbReference type="PANTHER" id="PTHR30185">
    <property type="entry name" value="CRYPTIC BETA-GLUCOSIDE BGL OPERON ANTITERMINATOR"/>
    <property type="match status" value="1"/>
</dbReference>
<dbReference type="Gene3D" id="1.10.1790.10">
    <property type="entry name" value="PRD domain"/>
    <property type="match status" value="1"/>
</dbReference>
<dbReference type="Pfam" id="PF00874">
    <property type="entry name" value="PRD"/>
    <property type="match status" value="1"/>
</dbReference>
<dbReference type="InterPro" id="IPR002178">
    <property type="entry name" value="PTS_EIIA_type-2_dom"/>
</dbReference>
<name>A0ABV0ENB2_9ENTE</name>
<reference evidence="9 10" key="1">
    <citation type="submission" date="2021-03" db="EMBL/GenBank/DDBJ databases">
        <authorList>
            <person name="Gilmore M.S."/>
            <person name="Schwartzman J."/>
            <person name="Van Tyne D."/>
            <person name="Martin M."/>
            <person name="Earl A.M."/>
            <person name="Manson A.L."/>
            <person name="Straub T."/>
            <person name="Salamzade R."/>
            <person name="Saavedra J."/>
            <person name="Lebreton F."/>
            <person name="Prichula J."/>
            <person name="Schaufler K."/>
            <person name="Gaca A."/>
            <person name="Sgardioli B."/>
            <person name="Wagenaar J."/>
            <person name="Strong T."/>
        </authorList>
    </citation>
    <scope>NUCLEOTIDE SEQUENCE [LARGE SCALE GENOMIC DNA]</scope>
    <source>
        <strain evidence="9 10">665A</strain>
    </source>
</reference>
<keyword evidence="1" id="KW-0808">Transferase</keyword>
<dbReference type="InterPro" id="IPR036388">
    <property type="entry name" value="WH-like_DNA-bd_sf"/>
</dbReference>